<keyword evidence="2" id="KW-1185">Reference proteome</keyword>
<reference evidence="1" key="1">
    <citation type="submission" date="2020-08" db="EMBL/GenBank/DDBJ databases">
        <title>Multicomponent nature underlies the extraordinary mechanical properties of spider dragline silk.</title>
        <authorList>
            <person name="Kono N."/>
            <person name="Nakamura H."/>
            <person name="Mori M."/>
            <person name="Yoshida Y."/>
            <person name="Ohtoshi R."/>
            <person name="Malay A.D."/>
            <person name="Moran D.A.P."/>
            <person name="Tomita M."/>
            <person name="Numata K."/>
            <person name="Arakawa K."/>
        </authorList>
    </citation>
    <scope>NUCLEOTIDE SEQUENCE</scope>
</reference>
<dbReference type="Proteomes" id="UP000887159">
    <property type="component" value="Unassembled WGS sequence"/>
</dbReference>
<dbReference type="Gene3D" id="3.30.420.10">
    <property type="entry name" value="Ribonuclease H-like superfamily/Ribonuclease H"/>
    <property type="match status" value="1"/>
</dbReference>
<dbReference type="GO" id="GO:0003676">
    <property type="term" value="F:nucleic acid binding"/>
    <property type="evidence" value="ECO:0007669"/>
    <property type="project" value="InterPro"/>
</dbReference>
<protein>
    <submittedName>
        <fullName evidence="1">Transposable element Tcb1 transposase</fullName>
    </submittedName>
</protein>
<dbReference type="InterPro" id="IPR036397">
    <property type="entry name" value="RNaseH_sf"/>
</dbReference>
<comment type="caution">
    <text evidence="1">The sequence shown here is derived from an EMBL/GenBank/DDBJ whole genome shotgun (WGS) entry which is preliminary data.</text>
</comment>
<name>A0A8X6VUN0_TRICX</name>
<organism evidence="1 2">
    <name type="scientific">Trichonephila clavipes</name>
    <name type="common">Golden silk orbweaver</name>
    <name type="synonym">Nephila clavipes</name>
    <dbReference type="NCBI Taxonomy" id="2585209"/>
    <lineage>
        <taxon>Eukaryota</taxon>
        <taxon>Metazoa</taxon>
        <taxon>Ecdysozoa</taxon>
        <taxon>Arthropoda</taxon>
        <taxon>Chelicerata</taxon>
        <taxon>Arachnida</taxon>
        <taxon>Araneae</taxon>
        <taxon>Araneomorphae</taxon>
        <taxon>Entelegynae</taxon>
        <taxon>Araneoidea</taxon>
        <taxon>Nephilidae</taxon>
        <taxon>Trichonephila</taxon>
    </lineage>
</organism>
<proteinExistence type="predicted"/>
<gene>
    <name evidence="1" type="primary">X975_08933</name>
    <name evidence="1" type="ORF">TNCV_2180981</name>
</gene>
<evidence type="ECO:0000313" key="2">
    <source>
        <dbReference type="Proteomes" id="UP000887159"/>
    </source>
</evidence>
<dbReference type="AlphaFoldDB" id="A0A8X6VUN0"/>
<evidence type="ECO:0000313" key="1">
    <source>
        <dbReference type="EMBL" id="GFY22837.1"/>
    </source>
</evidence>
<sequence length="118" mass="13535">MIAQRYVHDIMQPHVLPNIQQLPGAIFKQDNARRHTKGVTRLSPHCYNPSLACPISRFVSNRAYMGRQVGHATGLNELEAKLQQVWNEMFQNVIQDLYASMLDHIASCIRPRWSSTGY</sequence>
<dbReference type="EMBL" id="BMAU01021361">
    <property type="protein sequence ID" value="GFY22837.1"/>
    <property type="molecule type" value="Genomic_DNA"/>
</dbReference>
<accession>A0A8X6VUN0</accession>